<reference evidence="3 4" key="1">
    <citation type="submission" date="2018-08" db="EMBL/GenBank/DDBJ databases">
        <title>A genome reference for cultivated species of the human gut microbiota.</title>
        <authorList>
            <person name="Zou Y."/>
            <person name="Xue W."/>
            <person name="Luo G."/>
        </authorList>
    </citation>
    <scope>NUCLEOTIDE SEQUENCE [LARGE SCALE GENOMIC DNA]</scope>
    <source>
        <strain evidence="2 4">AM42-30</strain>
        <strain evidence="1 3">AM44-11BH</strain>
    </source>
</reference>
<dbReference type="GO" id="GO:0016787">
    <property type="term" value="F:hydrolase activity"/>
    <property type="evidence" value="ECO:0007669"/>
    <property type="project" value="UniProtKB-KW"/>
</dbReference>
<dbReference type="EMBL" id="QSFD01000003">
    <property type="protein sequence ID" value="RHA19467.1"/>
    <property type="molecule type" value="Genomic_DNA"/>
</dbReference>
<organism evidence="2 4">
    <name type="scientific">Eubacterium ventriosum</name>
    <dbReference type="NCBI Taxonomy" id="39496"/>
    <lineage>
        <taxon>Bacteria</taxon>
        <taxon>Bacillati</taxon>
        <taxon>Bacillota</taxon>
        <taxon>Clostridia</taxon>
        <taxon>Eubacteriales</taxon>
        <taxon>Eubacteriaceae</taxon>
        <taxon>Eubacterium</taxon>
    </lineage>
</organism>
<keyword evidence="2" id="KW-0378">Hydrolase</keyword>
<evidence type="ECO:0000313" key="1">
    <source>
        <dbReference type="EMBL" id="RHA19467.1"/>
    </source>
</evidence>
<dbReference type="SUPFAM" id="SSF56281">
    <property type="entry name" value="Metallo-hydrolase/oxidoreductase"/>
    <property type="match status" value="1"/>
</dbReference>
<accession>A0A413T653</accession>
<evidence type="ECO:0000313" key="3">
    <source>
        <dbReference type="Proteomes" id="UP000284779"/>
    </source>
</evidence>
<dbReference type="AlphaFoldDB" id="A0A413T653"/>
<dbReference type="Pfam" id="PF13483">
    <property type="entry name" value="Lactamase_B_3"/>
    <property type="match status" value="1"/>
</dbReference>
<evidence type="ECO:0000313" key="4">
    <source>
        <dbReference type="Proteomes" id="UP000285740"/>
    </source>
</evidence>
<dbReference type="Proteomes" id="UP000284779">
    <property type="component" value="Unassembled WGS sequence"/>
</dbReference>
<dbReference type="Proteomes" id="UP000285740">
    <property type="component" value="Unassembled WGS sequence"/>
</dbReference>
<dbReference type="Gene3D" id="3.60.15.10">
    <property type="entry name" value="Ribonuclease Z/Hydroxyacylglutathione hydrolase-like"/>
    <property type="match status" value="1"/>
</dbReference>
<evidence type="ECO:0000313" key="2">
    <source>
        <dbReference type="EMBL" id="RHA79847.1"/>
    </source>
</evidence>
<protein>
    <submittedName>
        <fullName evidence="2">MBL fold metallo-hydrolase</fullName>
    </submittedName>
</protein>
<comment type="caution">
    <text evidence="2">The sequence shown here is derived from an EMBL/GenBank/DDBJ whole genome shotgun (WGS) entry which is preliminary data.</text>
</comment>
<proteinExistence type="predicted"/>
<gene>
    <name evidence="2" type="ORF">DW918_07455</name>
    <name evidence="1" type="ORF">DW944_03740</name>
</gene>
<name>A0A413T653_9FIRM</name>
<keyword evidence="3" id="KW-1185">Reference proteome</keyword>
<dbReference type="PANTHER" id="PTHR42967:SF1">
    <property type="entry name" value="MBL FOLD METALLO-HYDROLASE"/>
    <property type="match status" value="1"/>
</dbReference>
<dbReference type="InterPro" id="IPR036866">
    <property type="entry name" value="RibonucZ/Hydroxyglut_hydro"/>
</dbReference>
<sequence>MHIGGLTLTVTYIGHSGFLLETEDAYFLFDYFKGTIPELKNNKSIIVFSSHRHHDHFNPEIFELIKIYPDIRYVLSYDIPLKRHLKKYENQGIDLAKNILITKKNIETMLKLPNGKDLKISTFRSTDEGVAFLLEYDNKVYYHAGDLNCWYWKEEPKSYRNNMIQLYIREIQKMDNLKIDVAFVPLDPRLEETAYKGLEIFMEHTNPQIVFPMHCWGKYDIISSFLNTHPEYKEKIRMINNEGQIFNV</sequence>
<dbReference type="PANTHER" id="PTHR42967">
    <property type="entry name" value="METAL DEPENDENT HYDROLASE"/>
    <property type="match status" value="1"/>
</dbReference>
<dbReference type="EMBL" id="QSFV01000022">
    <property type="protein sequence ID" value="RHA79847.1"/>
    <property type="molecule type" value="Genomic_DNA"/>
</dbReference>